<feature type="region of interest" description="Disordered" evidence="1">
    <location>
        <begin position="72"/>
        <end position="137"/>
    </location>
</feature>
<accession>T1GXT6</accession>
<proteinExistence type="predicted"/>
<reference evidence="3" key="1">
    <citation type="submission" date="2013-02" db="EMBL/GenBank/DDBJ databases">
        <authorList>
            <person name="Hughes D."/>
        </authorList>
    </citation>
    <scope>NUCLEOTIDE SEQUENCE</scope>
    <source>
        <strain>Durham</strain>
        <strain evidence="3">NC isolate 2 -- Noor lab</strain>
    </source>
</reference>
<dbReference type="STRING" id="36166.T1GXT6"/>
<dbReference type="AlphaFoldDB" id="T1GXT6"/>
<dbReference type="HOGENOM" id="CLU_1867429_0_0_1"/>
<evidence type="ECO:0000313" key="3">
    <source>
        <dbReference type="Proteomes" id="UP000015102"/>
    </source>
</evidence>
<sequence>MAIIHYVRFKKLQDFPSAISISETPHYTEKWNVAQMGFEGEEGRSQSNFFKRAAKPTQKQCSATLHMFQQQFQYSPGPSNVQQQQQTQHIQHHQIQHHQLQQQDVVVTSTSQVQQHGQQQQQQQIQQIYHHSTPERS</sequence>
<feature type="compositionally biased region" description="Low complexity" evidence="1">
    <location>
        <begin position="97"/>
        <end position="127"/>
    </location>
</feature>
<dbReference type="EnsemblMetazoa" id="MESCA008641-RA">
    <property type="protein sequence ID" value="MESCA008641-PA"/>
    <property type="gene ID" value="MESCA008641"/>
</dbReference>
<reference evidence="2" key="2">
    <citation type="submission" date="2015-06" db="UniProtKB">
        <authorList>
            <consortium name="EnsemblMetazoa"/>
        </authorList>
    </citation>
    <scope>IDENTIFICATION</scope>
</reference>
<dbReference type="EMBL" id="CAQQ02374046">
    <property type="status" value="NOT_ANNOTATED_CDS"/>
    <property type="molecule type" value="Genomic_DNA"/>
</dbReference>
<name>T1GXT6_MEGSC</name>
<feature type="compositionally biased region" description="Polar residues" evidence="1">
    <location>
        <begin position="72"/>
        <end position="81"/>
    </location>
</feature>
<protein>
    <submittedName>
        <fullName evidence="2">Uncharacterized protein</fullName>
    </submittedName>
</protein>
<dbReference type="Proteomes" id="UP000015102">
    <property type="component" value="Unassembled WGS sequence"/>
</dbReference>
<evidence type="ECO:0000313" key="2">
    <source>
        <dbReference type="EnsemblMetazoa" id="MESCA008641-PA"/>
    </source>
</evidence>
<evidence type="ECO:0000256" key="1">
    <source>
        <dbReference type="SAM" id="MobiDB-lite"/>
    </source>
</evidence>
<keyword evidence="3" id="KW-1185">Reference proteome</keyword>
<organism evidence="2 3">
    <name type="scientific">Megaselia scalaris</name>
    <name type="common">Humpbacked fly</name>
    <name type="synonym">Phora scalaris</name>
    <dbReference type="NCBI Taxonomy" id="36166"/>
    <lineage>
        <taxon>Eukaryota</taxon>
        <taxon>Metazoa</taxon>
        <taxon>Ecdysozoa</taxon>
        <taxon>Arthropoda</taxon>
        <taxon>Hexapoda</taxon>
        <taxon>Insecta</taxon>
        <taxon>Pterygota</taxon>
        <taxon>Neoptera</taxon>
        <taxon>Endopterygota</taxon>
        <taxon>Diptera</taxon>
        <taxon>Brachycera</taxon>
        <taxon>Muscomorpha</taxon>
        <taxon>Platypezoidea</taxon>
        <taxon>Phoridae</taxon>
        <taxon>Megaseliini</taxon>
        <taxon>Megaselia</taxon>
    </lineage>
</organism>